<evidence type="ECO:0000256" key="2">
    <source>
        <dbReference type="SAM" id="SignalP"/>
    </source>
</evidence>
<evidence type="ECO:0000313" key="4">
    <source>
        <dbReference type="RefSeq" id="XP_072599580.1"/>
    </source>
</evidence>
<feature type="compositionally biased region" description="Polar residues" evidence="1">
    <location>
        <begin position="25"/>
        <end position="46"/>
    </location>
</feature>
<protein>
    <recommendedName>
        <fullName evidence="5">Mucin-2-like</fullName>
    </recommendedName>
</protein>
<sequence>MKIIFQILWVLSICFSASQSQERNNGFNQRRQLHSSGRNLARSQSAKAKPLPNSNPPRSILSQYHQNLASQSLSRSTNSKLLPPKKQLPFKSSIPKKLAKLQTHSNKASQPKLGPTENSSKTQSRSRQSQVYQNNSIQKRPHFKSTIHNRPHSLHPGQLRYSKKQPQKSQYPPNPSIKKVIKPFKSLSNTALQQKPQLTKHNPNSHTLQKASLNKPHPNEFVKRRTRQRKPNSKALVQNIPSHTKTHLEAPGGRKRIQPLNPRKCLQPSSQGRRPQSSNRRQHPHPLGQKIPNPLIKVPRQVKPCIRPHIQNKPESHHYHPHVPLSPDNPYPSPFIPSLKPQVQPTSKVVSTRTQVLNTTPFAAIATTTPHYTLSSNTISATTTNKISSDLIFKSTTPSDITVSSPKTQVPVTIPFTAATTSNAPTTEISPPLVTATTLPATMQTTPFTIHTILKMTTESGYETTELPYSSTNPDNNYIYETTESYYYDEFDVSNSEITASTYTTPKPASTANEIPVF</sequence>
<reference evidence="4" key="2">
    <citation type="submission" date="2025-08" db="UniProtKB">
        <authorList>
            <consortium name="RefSeq"/>
        </authorList>
    </citation>
    <scope>IDENTIFICATION</scope>
    <source>
        <tissue evidence="4">Cell line</tissue>
    </source>
</reference>
<feature type="region of interest" description="Disordered" evidence="1">
    <location>
        <begin position="195"/>
        <end position="296"/>
    </location>
</feature>
<feature type="region of interest" description="Disordered" evidence="1">
    <location>
        <begin position="25"/>
        <end position="179"/>
    </location>
</feature>
<name>A0ABM4ZAL3_VULVU</name>
<evidence type="ECO:0008006" key="5">
    <source>
        <dbReference type="Google" id="ProtNLM"/>
    </source>
</evidence>
<feature type="compositionally biased region" description="Low complexity" evidence="1">
    <location>
        <begin position="79"/>
        <end position="93"/>
    </location>
</feature>
<feature type="compositionally biased region" description="Polar residues" evidence="1">
    <location>
        <begin position="195"/>
        <end position="212"/>
    </location>
</feature>
<keyword evidence="3" id="KW-1185">Reference proteome</keyword>
<organism evidence="3 4">
    <name type="scientific">Vulpes vulpes</name>
    <name type="common">Red fox</name>
    <dbReference type="NCBI Taxonomy" id="9627"/>
    <lineage>
        <taxon>Eukaryota</taxon>
        <taxon>Metazoa</taxon>
        <taxon>Chordata</taxon>
        <taxon>Craniata</taxon>
        <taxon>Vertebrata</taxon>
        <taxon>Euteleostomi</taxon>
        <taxon>Mammalia</taxon>
        <taxon>Eutheria</taxon>
        <taxon>Laurasiatheria</taxon>
        <taxon>Carnivora</taxon>
        <taxon>Caniformia</taxon>
        <taxon>Canidae</taxon>
        <taxon>Vulpes</taxon>
    </lineage>
</organism>
<dbReference type="Proteomes" id="UP001652641">
    <property type="component" value="Chromosome 2"/>
</dbReference>
<feature type="chain" id="PRO_5045666145" description="Mucin-2-like" evidence="2">
    <location>
        <begin position="21"/>
        <end position="518"/>
    </location>
</feature>
<gene>
    <name evidence="4" type="primary">LOC140596086</name>
</gene>
<dbReference type="RefSeq" id="XP_072599580.1">
    <property type="nucleotide sequence ID" value="XM_072743479.1"/>
</dbReference>
<evidence type="ECO:0000256" key="1">
    <source>
        <dbReference type="SAM" id="MobiDB-lite"/>
    </source>
</evidence>
<keyword evidence="2" id="KW-0732">Signal</keyword>
<reference evidence="3" key="1">
    <citation type="submission" date="2025-05" db="UniProtKB">
        <authorList>
            <consortium name="RefSeq"/>
        </authorList>
    </citation>
    <scope>NUCLEOTIDE SEQUENCE [LARGE SCALE GENOMIC DNA]</scope>
</reference>
<feature type="signal peptide" evidence="2">
    <location>
        <begin position="1"/>
        <end position="20"/>
    </location>
</feature>
<proteinExistence type="predicted"/>
<evidence type="ECO:0000313" key="3">
    <source>
        <dbReference type="Proteomes" id="UP001652641"/>
    </source>
</evidence>
<feature type="compositionally biased region" description="Basic residues" evidence="1">
    <location>
        <begin position="139"/>
        <end position="153"/>
    </location>
</feature>
<feature type="compositionally biased region" description="Low complexity" evidence="1">
    <location>
        <begin position="267"/>
        <end position="279"/>
    </location>
</feature>
<accession>A0ABM4ZAL3</accession>
<dbReference type="GeneID" id="140596086"/>
<feature type="compositionally biased region" description="Polar residues" evidence="1">
    <location>
        <begin position="56"/>
        <end position="78"/>
    </location>
</feature>